<name>A0A8C6UZ99_9GOBI</name>
<dbReference type="Proteomes" id="UP000694523">
    <property type="component" value="Unplaced"/>
</dbReference>
<protein>
    <submittedName>
        <fullName evidence="1">Uncharacterized protein</fullName>
    </submittedName>
</protein>
<reference evidence="1" key="2">
    <citation type="submission" date="2025-09" db="UniProtKB">
        <authorList>
            <consortium name="Ensembl"/>
        </authorList>
    </citation>
    <scope>IDENTIFICATION</scope>
</reference>
<proteinExistence type="predicted"/>
<accession>A0A8C6UZ99</accession>
<dbReference type="Ensembl" id="ENSNMLT00000047595.1">
    <property type="protein sequence ID" value="ENSNMLP00000042857.1"/>
    <property type="gene ID" value="ENSNMLG00000026082.1"/>
</dbReference>
<keyword evidence="2" id="KW-1185">Reference proteome</keyword>
<evidence type="ECO:0000313" key="2">
    <source>
        <dbReference type="Proteomes" id="UP000694523"/>
    </source>
</evidence>
<evidence type="ECO:0000313" key="1">
    <source>
        <dbReference type="Ensembl" id="ENSNMLP00000042857.1"/>
    </source>
</evidence>
<reference evidence="1" key="1">
    <citation type="submission" date="2025-08" db="UniProtKB">
        <authorList>
            <consortium name="Ensembl"/>
        </authorList>
    </citation>
    <scope>IDENTIFICATION</scope>
</reference>
<organism evidence="1 2">
    <name type="scientific">Neogobius melanostomus</name>
    <name type="common">round goby</name>
    <dbReference type="NCBI Taxonomy" id="47308"/>
    <lineage>
        <taxon>Eukaryota</taxon>
        <taxon>Metazoa</taxon>
        <taxon>Chordata</taxon>
        <taxon>Craniata</taxon>
        <taxon>Vertebrata</taxon>
        <taxon>Euteleostomi</taxon>
        <taxon>Actinopterygii</taxon>
        <taxon>Neopterygii</taxon>
        <taxon>Teleostei</taxon>
        <taxon>Neoteleostei</taxon>
        <taxon>Acanthomorphata</taxon>
        <taxon>Gobiaria</taxon>
        <taxon>Gobiiformes</taxon>
        <taxon>Gobioidei</taxon>
        <taxon>Gobiidae</taxon>
        <taxon>Benthophilinae</taxon>
        <taxon>Neogobiini</taxon>
        <taxon>Neogobius</taxon>
    </lineage>
</organism>
<dbReference type="AlphaFoldDB" id="A0A8C6UZ99"/>
<sequence length="85" mass="9245">MLDPQSVHVCLDDCSRSSAQCCKRPAPCPRGHAPSVGEAQRFSSLPRRPAVNIRFIDVSYAVPKAPGGGAEVLQHCVIFRVNLWS</sequence>